<protein>
    <submittedName>
        <fullName evidence="1">(northern house mosquito) hypothetical protein</fullName>
    </submittedName>
</protein>
<dbReference type="AlphaFoldDB" id="A0A8D8JF81"/>
<name>A0A8D8JF81_CULPI</name>
<proteinExistence type="predicted"/>
<dbReference type="EMBL" id="HBUE01182333">
    <property type="protein sequence ID" value="CAG6521093.1"/>
    <property type="molecule type" value="Transcribed_RNA"/>
</dbReference>
<dbReference type="EMBL" id="HBUE01109012">
    <property type="protein sequence ID" value="CAG6487991.1"/>
    <property type="molecule type" value="Transcribed_RNA"/>
</dbReference>
<accession>A0A8D8JF81</accession>
<dbReference type="EMBL" id="HBUE01287951">
    <property type="protein sequence ID" value="CAG6572660.1"/>
    <property type="molecule type" value="Transcribed_RNA"/>
</dbReference>
<sequence length="138" mass="15208">MRDEERGPDRTSVRVLPTRREDLLRVELPILEVNRVVKGQHDHLRRLSALQSGRNDGSILGAETVRKFAHGQIARIRCVRVILDVAPALVRTVRAVNGTVAKVLVRKAGAVAATELRSLLALGGIQQGFGHAGLHLWY</sequence>
<organism evidence="1">
    <name type="scientific">Culex pipiens</name>
    <name type="common">House mosquito</name>
    <dbReference type="NCBI Taxonomy" id="7175"/>
    <lineage>
        <taxon>Eukaryota</taxon>
        <taxon>Metazoa</taxon>
        <taxon>Ecdysozoa</taxon>
        <taxon>Arthropoda</taxon>
        <taxon>Hexapoda</taxon>
        <taxon>Insecta</taxon>
        <taxon>Pterygota</taxon>
        <taxon>Neoptera</taxon>
        <taxon>Endopterygota</taxon>
        <taxon>Diptera</taxon>
        <taxon>Nematocera</taxon>
        <taxon>Culicoidea</taxon>
        <taxon>Culicidae</taxon>
        <taxon>Culicinae</taxon>
        <taxon>Culicini</taxon>
        <taxon>Culex</taxon>
        <taxon>Culex</taxon>
    </lineage>
</organism>
<evidence type="ECO:0000313" key="1">
    <source>
        <dbReference type="EMBL" id="CAG6572660.1"/>
    </source>
</evidence>
<reference evidence="1" key="1">
    <citation type="submission" date="2021-05" db="EMBL/GenBank/DDBJ databases">
        <authorList>
            <person name="Alioto T."/>
            <person name="Alioto T."/>
            <person name="Gomez Garrido J."/>
        </authorList>
    </citation>
    <scope>NUCLEOTIDE SEQUENCE</scope>
</reference>
<dbReference type="EMBL" id="HBUE01109009">
    <property type="protein sequence ID" value="CAG6487989.1"/>
    <property type="molecule type" value="Transcribed_RNA"/>
</dbReference>